<dbReference type="PANTHER" id="PTHR35149">
    <property type="entry name" value="SLL5132 PROTEIN"/>
    <property type="match status" value="1"/>
</dbReference>
<dbReference type="InterPro" id="IPR011089">
    <property type="entry name" value="GmrSD_C"/>
</dbReference>
<name>A0A426G6L9_STRSU</name>
<sequence>MRNDIQPSLQTIRSYFEKSEFYIPTYQRPYAWQVPQCEQLIEDINLHMENFDESSQDNYFFGAVLIAQESGEEHDVTLIDGQQRTTTFMLLLKAILLKIEKELEALPGTDNDARRLVKRLNGLKEQIVTMLFRITDDEKDDYVDGLYYPTVERIKYVNDSISEKYSSEIPVILLGENFNSIKENVHQIYRRQKDNRYTNFYKNFRYFYNTCNELNAFNLINFANHFINNCQVITITSYNTDQAINIFNSLNGTGVPLTPIEVIVSKTTANASDRKNFERNWQEIVQRTDSARLDLNSLITHYIFVKLSEQNGADRRNPGIRAFFSKNKYLLNDDVLFTTELDKIIDNYESVADSIVGQLLSRLNGNLRPFISSYLFFRSDSRYLDYLLRLGILIELSELSYSHRLFKGFLEEINLMYSQVDSISTTELIDKVKNHIQTNFEYDEVKQILSESGVSNSLLYINEFLFAIETGAQFNLEGNIDIEHIMPQSGRNRENIMLDAGFDNQEEFREYAEKIGNKILLEADINRGIGDAWFRTKRENSITSGHGYIGSKFPIAKSLVNYPKGVWTKTEIELATERAARRIANFVFER</sequence>
<evidence type="ECO:0000259" key="2">
    <source>
        <dbReference type="Pfam" id="PF07510"/>
    </source>
</evidence>
<organism evidence="3 4">
    <name type="scientific">Streptococcus suis</name>
    <dbReference type="NCBI Taxonomy" id="1307"/>
    <lineage>
        <taxon>Bacteria</taxon>
        <taxon>Bacillati</taxon>
        <taxon>Bacillota</taxon>
        <taxon>Bacilli</taxon>
        <taxon>Lactobacillales</taxon>
        <taxon>Streptococcaceae</taxon>
        <taxon>Streptococcus</taxon>
    </lineage>
</organism>
<evidence type="ECO:0000259" key="1">
    <source>
        <dbReference type="Pfam" id="PF03235"/>
    </source>
</evidence>
<dbReference type="InterPro" id="IPR004919">
    <property type="entry name" value="GmrSD_N"/>
</dbReference>
<dbReference type="EMBL" id="RRZQ01000005">
    <property type="protein sequence ID" value="RRN50553.1"/>
    <property type="molecule type" value="Genomic_DNA"/>
</dbReference>
<dbReference type="PANTHER" id="PTHR35149:SF1">
    <property type="entry name" value="DUF5655 DOMAIN-CONTAINING PROTEIN"/>
    <property type="match status" value="1"/>
</dbReference>
<proteinExistence type="predicted"/>
<dbReference type="AlphaFoldDB" id="A0A426G6L9"/>
<evidence type="ECO:0000313" key="4">
    <source>
        <dbReference type="Proteomes" id="UP000281324"/>
    </source>
</evidence>
<dbReference type="Pfam" id="PF07510">
    <property type="entry name" value="GmrSD_C"/>
    <property type="match status" value="1"/>
</dbReference>
<feature type="domain" description="GmrSD restriction endonucleases N-terminal" evidence="1">
    <location>
        <begin position="15"/>
        <end position="265"/>
    </location>
</feature>
<feature type="domain" description="GmrSD restriction endonucleases C-terminal" evidence="2">
    <location>
        <begin position="471"/>
        <end position="575"/>
    </location>
</feature>
<reference evidence="3 4" key="1">
    <citation type="submission" date="2018-11" db="EMBL/GenBank/DDBJ databases">
        <title>Changes in penicillin susceptibility of Streptococcus suis isolates by amino acid alterations in the penicillin-binding protein.</title>
        <authorList>
            <person name="Niemann L."/>
            <person name="Eichhorn I."/>
        </authorList>
    </citation>
    <scope>NUCLEOTIDE SEQUENCE [LARGE SCALE GENOMIC DNA]</scope>
    <source>
        <strain evidence="3 4">IMT40201</strain>
    </source>
</reference>
<dbReference type="Proteomes" id="UP000281324">
    <property type="component" value="Unassembled WGS sequence"/>
</dbReference>
<gene>
    <name evidence="3" type="ORF">EI219_02970</name>
</gene>
<dbReference type="RefSeq" id="WP_125070022.1">
    <property type="nucleotide sequence ID" value="NZ_RRZQ01000005.1"/>
</dbReference>
<dbReference type="Pfam" id="PF03235">
    <property type="entry name" value="GmrSD_N"/>
    <property type="match status" value="1"/>
</dbReference>
<comment type="caution">
    <text evidence="3">The sequence shown here is derived from an EMBL/GenBank/DDBJ whole genome shotgun (WGS) entry which is preliminary data.</text>
</comment>
<evidence type="ECO:0000313" key="3">
    <source>
        <dbReference type="EMBL" id="RRN50553.1"/>
    </source>
</evidence>
<protein>
    <submittedName>
        <fullName evidence="3">DUF262 domain-containing protein</fullName>
    </submittedName>
</protein>
<accession>A0A426G6L9</accession>